<dbReference type="Proteomes" id="UP000694867">
    <property type="component" value="Unplaced"/>
</dbReference>
<evidence type="ECO:0000313" key="13">
    <source>
        <dbReference type="Proteomes" id="UP000694867"/>
    </source>
</evidence>
<dbReference type="AlphaFoldDB" id="A0AAJ7L5Y5"/>
<keyword evidence="5" id="KW-0963">Cytoplasm</keyword>
<dbReference type="RefSeq" id="XP_018496725.1">
    <property type="nucleotide sequence ID" value="XM_018641209.1"/>
</dbReference>
<keyword evidence="13" id="KW-1185">Reference proteome</keyword>
<feature type="region of interest" description="Disordered" evidence="12">
    <location>
        <begin position="488"/>
        <end position="587"/>
    </location>
</feature>
<organism evidence="13 14">
    <name type="scientific">Galendromus occidentalis</name>
    <name type="common">western predatory mite</name>
    <dbReference type="NCBI Taxonomy" id="34638"/>
    <lineage>
        <taxon>Eukaryota</taxon>
        <taxon>Metazoa</taxon>
        <taxon>Ecdysozoa</taxon>
        <taxon>Arthropoda</taxon>
        <taxon>Chelicerata</taxon>
        <taxon>Arachnida</taxon>
        <taxon>Acari</taxon>
        <taxon>Parasitiformes</taxon>
        <taxon>Mesostigmata</taxon>
        <taxon>Gamasina</taxon>
        <taxon>Phytoseioidea</taxon>
        <taxon>Phytoseiidae</taxon>
        <taxon>Typhlodrominae</taxon>
        <taxon>Galendromus</taxon>
    </lineage>
</organism>
<dbReference type="GO" id="GO:0005737">
    <property type="term" value="C:cytoplasm"/>
    <property type="evidence" value="ECO:0007669"/>
    <property type="project" value="UniProtKB-SubCell"/>
</dbReference>
<dbReference type="InterPro" id="IPR038932">
    <property type="entry name" value="PARPBP"/>
</dbReference>
<name>A0AAJ7L5Y5_9ACAR</name>
<keyword evidence="6" id="KW-0227">DNA damage</keyword>
<gene>
    <name evidence="14" type="primary">LOC100897218</name>
</gene>
<evidence type="ECO:0000256" key="12">
    <source>
        <dbReference type="SAM" id="MobiDB-lite"/>
    </source>
</evidence>
<keyword evidence="7" id="KW-0238">DNA-binding</keyword>
<evidence type="ECO:0000256" key="4">
    <source>
        <dbReference type="ARBA" id="ARBA00014320"/>
    </source>
</evidence>
<evidence type="ECO:0000256" key="10">
    <source>
        <dbReference type="ARBA" id="ARBA00031632"/>
    </source>
</evidence>
<evidence type="ECO:0000256" key="1">
    <source>
        <dbReference type="ARBA" id="ARBA00004123"/>
    </source>
</evidence>
<feature type="compositionally biased region" description="Basic and acidic residues" evidence="12">
    <location>
        <begin position="524"/>
        <end position="534"/>
    </location>
</feature>
<evidence type="ECO:0000256" key="3">
    <source>
        <dbReference type="ARBA" id="ARBA00009135"/>
    </source>
</evidence>
<keyword evidence="9" id="KW-0539">Nucleus</keyword>
<comment type="subcellular location">
    <subcellularLocation>
        <location evidence="2">Cytoplasm</location>
    </subcellularLocation>
    <subcellularLocation>
        <location evidence="1">Nucleus</location>
    </subcellularLocation>
</comment>
<accession>A0AAJ7L5Y5</accession>
<reference evidence="14" key="1">
    <citation type="submission" date="2025-08" db="UniProtKB">
        <authorList>
            <consortium name="RefSeq"/>
        </authorList>
    </citation>
    <scope>IDENTIFICATION</scope>
</reference>
<proteinExistence type="inferred from homology"/>
<feature type="compositionally biased region" description="Polar residues" evidence="12">
    <location>
        <begin position="573"/>
        <end position="587"/>
    </location>
</feature>
<evidence type="ECO:0000256" key="9">
    <source>
        <dbReference type="ARBA" id="ARBA00023242"/>
    </source>
</evidence>
<dbReference type="GO" id="GO:0003677">
    <property type="term" value="F:DNA binding"/>
    <property type="evidence" value="ECO:0007669"/>
    <property type="project" value="UniProtKB-KW"/>
</dbReference>
<sequence>MEVLLFEESTAPHAESVRQRLPAGYTVLCTEAFDDVSTPTIFSFLVNLARKHSLLGSWQSTVLSHKEFFESLKVVSSRLNLESYGEFNVTTSSVINSHKAYFAGEDDSNAAAYRNFLKECNAVDQFALLKLLKNNRGLLEDDLGKSFRVEGTIRSEWQVSAISFLAGKKSLRRVQTELPMDGAVTEILSSQIKYEDIEGCHRKDVKCPKQSQSLEYTLTILKSFLNLLVNTRDEVSIACALACPLVNLTHEGFTVVKRSASREKSPIYQFVLSYVMRKRLGGAGYAAPEDCPISAYSKELSNFVDVMDKLQTLIEDNPKVTVAINKITNSVLNKLSKTIAGNSIKISMIDKARGIVGSLLERIRGQNNPTDPTINPGIVGRDTIAVVRSLADELATLGYHQSVSKILCSPFSAATPSRTPVGSQTLFKLFQSPVESRDDDDDDELRALTDRVPLAPTPPSKPVLPFSVKFEPEAPRLHLFDENERIDSSFDAAEARSTPTRRPIRGLSSRSTNQDTPVIKNLTKRREANAEEKTSKKRLKLGASALDPENVPAASKAASNRGKVKPKKKKIEPSSNQRSLHSFFSRV</sequence>
<dbReference type="KEGG" id="goe:100897218"/>
<comment type="similarity">
    <text evidence="3">Belongs to the PARI family.</text>
</comment>
<dbReference type="GO" id="GO:0006281">
    <property type="term" value="P:DNA repair"/>
    <property type="evidence" value="ECO:0007669"/>
    <property type="project" value="UniProtKB-KW"/>
</dbReference>
<evidence type="ECO:0000256" key="2">
    <source>
        <dbReference type="ARBA" id="ARBA00004496"/>
    </source>
</evidence>
<evidence type="ECO:0000256" key="11">
    <source>
        <dbReference type="ARBA" id="ARBA00032731"/>
    </source>
</evidence>
<dbReference type="GO" id="GO:0000785">
    <property type="term" value="C:chromatin"/>
    <property type="evidence" value="ECO:0007669"/>
    <property type="project" value="TreeGrafter"/>
</dbReference>
<dbReference type="Gene3D" id="1.10.486.10">
    <property type="entry name" value="PCRA, domain 4"/>
    <property type="match status" value="1"/>
</dbReference>
<keyword evidence="8" id="KW-0234">DNA repair</keyword>
<dbReference type="GO" id="GO:0005634">
    <property type="term" value="C:nucleus"/>
    <property type="evidence" value="ECO:0007669"/>
    <property type="project" value="UniProtKB-SubCell"/>
</dbReference>
<dbReference type="GeneID" id="100897218"/>
<dbReference type="PANTHER" id="PTHR32121:SF0">
    <property type="entry name" value="PCNA-INTERACTING PARTNER"/>
    <property type="match status" value="1"/>
</dbReference>
<dbReference type="PANTHER" id="PTHR32121">
    <property type="entry name" value="PCNA-INTERACTING PARTNER"/>
    <property type="match status" value="1"/>
</dbReference>
<evidence type="ECO:0000313" key="14">
    <source>
        <dbReference type="RefSeq" id="XP_018496725.1"/>
    </source>
</evidence>
<evidence type="ECO:0000256" key="5">
    <source>
        <dbReference type="ARBA" id="ARBA00022490"/>
    </source>
</evidence>
<evidence type="ECO:0000256" key="7">
    <source>
        <dbReference type="ARBA" id="ARBA00023125"/>
    </source>
</evidence>
<protein>
    <recommendedName>
        <fullName evidence="4">PCNA-interacting partner</fullName>
    </recommendedName>
    <alternativeName>
        <fullName evidence="10">PARP-1 binding protein</fullName>
    </alternativeName>
    <alternativeName>
        <fullName evidence="11">PARP1-binding protein</fullName>
    </alternativeName>
</protein>
<dbReference type="GO" id="GO:2000042">
    <property type="term" value="P:negative regulation of double-strand break repair via homologous recombination"/>
    <property type="evidence" value="ECO:0007669"/>
    <property type="project" value="InterPro"/>
</dbReference>
<evidence type="ECO:0000256" key="6">
    <source>
        <dbReference type="ARBA" id="ARBA00022763"/>
    </source>
</evidence>
<evidence type="ECO:0000256" key="8">
    <source>
        <dbReference type="ARBA" id="ARBA00023204"/>
    </source>
</evidence>